<keyword evidence="9" id="KW-0520">NAD</keyword>
<dbReference type="GO" id="GO:0031966">
    <property type="term" value="C:mitochondrial membrane"/>
    <property type="evidence" value="ECO:0007669"/>
    <property type="project" value="UniProtKB-SubCell"/>
</dbReference>
<evidence type="ECO:0000256" key="2">
    <source>
        <dbReference type="ARBA" id="ARBA00008472"/>
    </source>
</evidence>
<keyword evidence="9" id="KW-0249">Electron transport</keyword>
<comment type="similarity">
    <text evidence="2 9">Belongs to the complex I subunit 3 family.</text>
</comment>
<dbReference type="Gene3D" id="1.20.58.1610">
    <property type="entry name" value="NADH:ubiquinone/plastoquinone oxidoreductase, chain 3"/>
    <property type="match status" value="1"/>
</dbReference>
<protein>
    <recommendedName>
        <fullName evidence="3 9">NADH-ubiquinone oxidoreductase chain 3</fullName>
        <ecNumber evidence="9">7.1.1.2</ecNumber>
    </recommendedName>
</protein>
<gene>
    <name evidence="10" type="primary">nad3</name>
</gene>
<evidence type="ECO:0000256" key="4">
    <source>
        <dbReference type="ARBA" id="ARBA00022448"/>
    </source>
</evidence>
<feature type="transmembrane region" description="Helical" evidence="9">
    <location>
        <begin position="58"/>
        <end position="84"/>
    </location>
</feature>
<keyword evidence="9" id="KW-1278">Translocase</keyword>
<keyword evidence="9" id="KW-0679">Respiratory chain</keyword>
<evidence type="ECO:0000256" key="7">
    <source>
        <dbReference type="ARBA" id="ARBA00023136"/>
    </source>
</evidence>
<proteinExistence type="inferred from homology"/>
<evidence type="ECO:0000256" key="8">
    <source>
        <dbReference type="ARBA" id="ARBA00049551"/>
    </source>
</evidence>
<comment type="function">
    <text evidence="9">Core subunit of the mitochondrial membrane respiratory chain NADH dehydrogenase (Complex I) which catalyzes electron transfer from NADH through the respiratory chain, using ubiquinone as an electron acceptor. Essential for the catalytic activity of complex I.</text>
</comment>
<dbReference type="PANTHER" id="PTHR11058">
    <property type="entry name" value="NADH-UBIQUINONE OXIDOREDUCTASE CHAIN 3"/>
    <property type="match status" value="1"/>
</dbReference>
<organism evidence="10">
    <name type="scientific">Mengenilla australiensis</name>
    <dbReference type="NCBI Taxonomy" id="701070"/>
    <lineage>
        <taxon>Eukaryota</taxon>
        <taxon>Metazoa</taxon>
        <taxon>Ecdysozoa</taxon>
        <taxon>Arthropoda</taxon>
        <taxon>Hexapoda</taxon>
        <taxon>Insecta</taxon>
        <taxon>Pterygota</taxon>
        <taxon>Neoptera</taxon>
        <taxon>Endopterygota</taxon>
        <taxon>Strepsiptera</taxon>
        <taxon>Mengenillidia</taxon>
        <taxon>Mengenillidae</taxon>
        <taxon>Mengenilla</taxon>
    </lineage>
</organism>
<evidence type="ECO:0000313" key="10">
    <source>
        <dbReference type="EMBL" id="ADA62257.1"/>
    </source>
</evidence>
<keyword evidence="4 9" id="KW-0813">Transport</keyword>
<comment type="subcellular location">
    <subcellularLocation>
        <location evidence="1">Membrane</location>
    </subcellularLocation>
    <subcellularLocation>
        <location evidence="9">Mitochondrion membrane</location>
        <topology evidence="9">Multi-pass membrane protein</topology>
    </subcellularLocation>
</comment>
<keyword evidence="7 9" id="KW-0472">Membrane</keyword>
<dbReference type="GO" id="GO:0030964">
    <property type="term" value="C:NADH dehydrogenase complex"/>
    <property type="evidence" value="ECO:0007669"/>
    <property type="project" value="TreeGrafter"/>
</dbReference>
<evidence type="ECO:0000256" key="9">
    <source>
        <dbReference type="RuleBase" id="RU003640"/>
    </source>
</evidence>
<evidence type="ECO:0000256" key="6">
    <source>
        <dbReference type="ARBA" id="ARBA00022989"/>
    </source>
</evidence>
<evidence type="ECO:0000256" key="3">
    <source>
        <dbReference type="ARBA" id="ARBA00021007"/>
    </source>
</evidence>
<dbReference type="GO" id="GO:0008137">
    <property type="term" value="F:NADH dehydrogenase (ubiquinone) activity"/>
    <property type="evidence" value="ECO:0007669"/>
    <property type="project" value="UniProtKB-UniRule"/>
</dbReference>
<keyword evidence="9 10" id="KW-0496">Mitochondrion</keyword>
<dbReference type="InterPro" id="IPR000440">
    <property type="entry name" value="NADH_UbQ/plastoQ_OxRdtase_su3"/>
</dbReference>
<geneLocation type="mitochondrion" evidence="10"/>
<feature type="transmembrane region" description="Helical" evidence="9">
    <location>
        <begin position="6"/>
        <end position="26"/>
    </location>
</feature>
<feature type="transmembrane region" description="Helical" evidence="9">
    <location>
        <begin position="90"/>
        <end position="109"/>
    </location>
</feature>
<sequence length="118" mass="14354">MIMKIINLIFINLLITVILFILMFMLNNNYKLNWEKNSPYECGFNPSSKYRLPFSLHFFLISLLFLIFDVEISILIPMIITFNYNLMNQWMLSFLIITFILLMSIFYEWNKKLLSWIF</sequence>
<dbReference type="PANTHER" id="PTHR11058:SF9">
    <property type="entry name" value="NADH-UBIQUINONE OXIDOREDUCTASE CHAIN 3"/>
    <property type="match status" value="1"/>
</dbReference>
<comment type="catalytic activity">
    <reaction evidence="8 9">
        <text>a ubiquinone + NADH + 5 H(+)(in) = a ubiquinol + NAD(+) + 4 H(+)(out)</text>
        <dbReference type="Rhea" id="RHEA:29091"/>
        <dbReference type="Rhea" id="RHEA-COMP:9565"/>
        <dbReference type="Rhea" id="RHEA-COMP:9566"/>
        <dbReference type="ChEBI" id="CHEBI:15378"/>
        <dbReference type="ChEBI" id="CHEBI:16389"/>
        <dbReference type="ChEBI" id="CHEBI:17976"/>
        <dbReference type="ChEBI" id="CHEBI:57540"/>
        <dbReference type="ChEBI" id="CHEBI:57945"/>
        <dbReference type="EC" id="7.1.1.2"/>
    </reaction>
</comment>
<reference evidence="10" key="1">
    <citation type="journal article" date="2009" name="BMC Genomics">
        <title>The mitochondrial genome of the 'twisted-wing parasite' Mengenilla australiensis (Insecta, Strepsiptera): a comparative study.</title>
        <authorList>
            <person name="McMahon D.P."/>
            <person name="Hayward A."/>
            <person name="Kathirithamby J."/>
        </authorList>
    </citation>
    <scope>NUCLEOTIDE SEQUENCE</scope>
</reference>
<dbReference type="Pfam" id="PF00507">
    <property type="entry name" value="Oxidored_q4"/>
    <property type="match status" value="1"/>
</dbReference>
<dbReference type="InterPro" id="IPR038430">
    <property type="entry name" value="NDAH_ubi_oxred_su3_sf"/>
</dbReference>
<name>D2K8L9_9NEOP</name>
<accession>D2K8L9</accession>
<keyword evidence="6 9" id="KW-1133">Transmembrane helix</keyword>
<evidence type="ECO:0000256" key="5">
    <source>
        <dbReference type="ARBA" id="ARBA00022692"/>
    </source>
</evidence>
<dbReference type="AlphaFoldDB" id="D2K8L9"/>
<evidence type="ECO:0000256" key="1">
    <source>
        <dbReference type="ARBA" id="ARBA00004370"/>
    </source>
</evidence>
<keyword evidence="5 9" id="KW-0812">Transmembrane</keyword>
<dbReference type="EMBL" id="GU188852">
    <property type="protein sequence ID" value="ADA62257.1"/>
    <property type="molecule type" value="Genomic_DNA"/>
</dbReference>
<keyword evidence="9" id="KW-0830">Ubiquinone</keyword>
<dbReference type="EC" id="7.1.1.2" evidence="9"/>